<dbReference type="RefSeq" id="WP_154367568.1">
    <property type="nucleotide sequence ID" value="NZ_WKJH01000021.1"/>
</dbReference>
<comment type="caution">
    <text evidence="2">The sequence shown here is derived from an EMBL/GenBank/DDBJ whole genome shotgun (WGS) entry which is preliminary data.</text>
</comment>
<name>A0A6I2MRM1_9FLAO</name>
<dbReference type="OrthoDB" id="793644at2"/>
<organism evidence="2 3">
    <name type="scientific">Maribacter luteus</name>
    <dbReference type="NCBI Taxonomy" id="2594478"/>
    <lineage>
        <taxon>Bacteria</taxon>
        <taxon>Pseudomonadati</taxon>
        <taxon>Bacteroidota</taxon>
        <taxon>Flavobacteriia</taxon>
        <taxon>Flavobacteriales</taxon>
        <taxon>Flavobacteriaceae</taxon>
        <taxon>Maribacter</taxon>
    </lineage>
</organism>
<evidence type="ECO:0000256" key="1">
    <source>
        <dbReference type="SAM" id="Phobius"/>
    </source>
</evidence>
<accession>A0A6I2MRM1</accession>
<evidence type="ECO:0000313" key="2">
    <source>
        <dbReference type="EMBL" id="MRX65080.1"/>
    </source>
</evidence>
<feature type="transmembrane region" description="Helical" evidence="1">
    <location>
        <begin position="182"/>
        <end position="203"/>
    </location>
</feature>
<feature type="transmembrane region" description="Helical" evidence="1">
    <location>
        <begin position="59"/>
        <end position="76"/>
    </location>
</feature>
<proteinExistence type="predicted"/>
<keyword evidence="1" id="KW-0812">Transmembrane</keyword>
<protein>
    <submittedName>
        <fullName evidence="2">Uncharacterized protein</fullName>
    </submittedName>
</protein>
<feature type="transmembrane region" description="Helical" evidence="1">
    <location>
        <begin position="27"/>
        <end position="47"/>
    </location>
</feature>
<evidence type="ECO:0000313" key="3">
    <source>
        <dbReference type="Proteomes" id="UP000443153"/>
    </source>
</evidence>
<dbReference type="AlphaFoldDB" id="A0A6I2MRM1"/>
<feature type="transmembrane region" description="Helical" evidence="1">
    <location>
        <begin position="112"/>
        <end position="131"/>
    </location>
</feature>
<keyword evidence="1" id="KW-0472">Membrane</keyword>
<feature type="transmembrane region" description="Helical" evidence="1">
    <location>
        <begin position="243"/>
        <end position="261"/>
    </location>
</feature>
<dbReference type="Proteomes" id="UP000443153">
    <property type="component" value="Unassembled WGS sequence"/>
</dbReference>
<feature type="transmembrane region" description="Helical" evidence="1">
    <location>
        <begin position="267"/>
        <end position="286"/>
    </location>
</feature>
<keyword evidence="3" id="KW-1185">Reference proteome</keyword>
<dbReference type="EMBL" id="WKJH01000021">
    <property type="protein sequence ID" value="MRX65080.1"/>
    <property type="molecule type" value="Genomic_DNA"/>
</dbReference>
<reference evidence="2 3" key="1">
    <citation type="submission" date="2019-11" db="EMBL/GenBank/DDBJ databases">
        <title>Maribacter lutea sp. nov., a marine bacterium isolated from intertidal sand.</title>
        <authorList>
            <person name="Liu A."/>
        </authorList>
    </citation>
    <scope>NUCLEOTIDE SEQUENCE [LARGE SCALE GENOMIC DNA]</scope>
    <source>
        <strain evidence="2 3">RZ05</strain>
    </source>
</reference>
<sequence>MVSIMIIPLVLGIVFENRRLSSNWKRIALIISSALLLSTFAFIPSKGEDDYSFEHHIEMWPYFFIFIFVIISMAYHEKKIIPQLTEGITLLQSISIIYWIMDIGFLDKTSTLTYILIVIGLFFCIVSFIHAFTYLNLTRSSRLFLSIWSSLIMILFGIDHIYRVYKFTYFIDYKMLNDALNILQYFLLGVSLMYIFQNFYMLFPYLPDKYRPYGKDQMKDIRDTNKMHIKRYSREQIKKTDSFLALIFSGGIYYANYSYHIMPRHTAIWLVFWIFPTFLWIKAVIFTKTLKPIN</sequence>
<keyword evidence="1" id="KW-1133">Transmembrane helix</keyword>
<feature type="transmembrane region" description="Helical" evidence="1">
    <location>
        <begin position="88"/>
        <end position="106"/>
    </location>
</feature>
<gene>
    <name evidence="2" type="ORF">GJ691_13020</name>
</gene>
<feature type="transmembrane region" description="Helical" evidence="1">
    <location>
        <begin position="143"/>
        <end position="162"/>
    </location>
</feature>